<dbReference type="NCBIfam" id="NF003373">
    <property type="entry name" value="PRK04447.1-6"/>
    <property type="match status" value="1"/>
</dbReference>
<dbReference type="RefSeq" id="WP_181932710.1">
    <property type="nucleotide sequence ID" value="NZ_CP054698.1"/>
</dbReference>
<feature type="region of interest" description="Disordered" evidence="2">
    <location>
        <begin position="214"/>
        <end position="239"/>
    </location>
</feature>
<dbReference type="CDD" id="cd02439">
    <property type="entry name" value="DMB-PRT_CobT"/>
    <property type="match status" value="1"/>
</dbReference>
<dbReference type="PANTHER" id="PTHR38811:SF1">
    <property type="entry name" value="UPF0284 PROTEIN SLL1500"/>
    <property type="match status" value="1"/>
</dbReference>
<keyword evidence="3" id="KW-0328">Glycosyltransferase</keyword>
<name>A0A7D7LF99_9NOSO</name>
<dbReference type="AlphaFoldDB" id="A0A7D7LF99"/>
<reference evidence="4" key="1">
    <citation type="submission" date="2020-06" db="EMBL/GenBank/DDBJ databases">
        <title>Nostoc edaphicum CCNP1411 genome.</title>
        <authorList>
            <person name="Fidor A."/>
            <person name="Grabski M."/>
            <person name="Gawor J."/>
            <person name="Gromadka R."/>
            <person name="Wegrzyn G."/>
            <person name="Mazur-Marzec H."/>
        </authorList>
    </citation>
    <scope>NUCLEOTIDE SEQUENCE [LARGE SCALE GENOMIC DNA]</scope>
    <source>
        <strain evidence="4">CCNP1411</strain>
    </source>
</reference>
<dbReference type="SUPFAM" id="SSF52733">
    <property type="entry name" value="Nicotinate mononucleotide:5,6-dimethylbenzimidazole phosphoribosyltransferase (CobT)"/>
    <property type="match status" value="2"/>
</dbReference>
<sequence length="409" mass="42678">MPNAQICIYTQKEQGEEWLQRYRGCLPVFACVLGFTETGLIPGISAAGRTPEDRKYTACADAEFLYYGPEHKAQYPLPPLAAGASPVLISRAVFESLKIPVHLFNAGLPQPPAVPVIDLGGAPAKCLSGGAAMEITTVHHLFEQGLLWGERLAANIQQGYLIVGECVVGGTTTALAILTGLGIDAAGKVNSSHPVCNHAQKFALVQAGLEKMKGSREQGAGGDEGDEGDEGAGGAGGENFTLPLSSPVNPLQLVAAVGDPMQVVVAGMTLAASRSCGVMLAGGTQMLAVYALISAIAQAYALSWQPEAVVVGTTRWVAEDPTGATVDLALNLGKSSFIQSGITPPLLGTHLSFANSRYPQLRAYEQGFVKEGMGAGAACIAAHLSQDWQQHQLLAAIEAQLERLSTAFD</sequence>
<dbReference type="KEGG" id="ned:HUN01_16130"/>
<dbReference type="GO" id="GO:0008939">
    <property type="term" value="F:nicotinate-nucleotide-dimethylbenzimidazole phosphoribosyltransferase activity"/>
    <property type="evidence" value="ECO:0007669"/>
    <property type="project" value="InterPro"/>
</dbReference>
<comment type="similarity">
    <text evidence="1">Belongs to the UPF0284 family.</text>
</comment>
<protein>
    <recommendedName>
        <fullName evidence="1">UPF0284 protein HUN01_16130</fullName>
    </recommendedName>
</protein>
<dbReference type="Gene3D" id="3.40.50.10210">
    <property type="match status" value="1"/>
</dbReference>
<dbReference type="InterPro" id="IPR036087">
    <property type="entry name" value="Nict_dMeBzImd_PRibTrfase_sf"/>
</dbReference>
<dbReference type="InterPro" id="IPR003200">
    <property type="entry name" value="Nict_dMeBzImd_PRibTrfase"/>
</dbReference>
<organism evidence="3 4">
    <name type="scientific">Nostoc edaphicum CCNP1411</name>
    <dbReference type="NCBI Taxonomy" id="1472755"/>
    <lineage>
        <taxon>Bacteria</taxon>
        <taxon>Bacillati</taxon>
        <taxon>Cyanobacteriota</taxon>
        <taxon>Cyanophyceae</taxon>
        <taxon>Nostocales</taxon>
        <taxon>Nostocaceae</taxon>
        <taxon>Nostoc</taxon>
    </lineage>
</organism>
<dbReference type="Proteomes" id="UP000514713">
    <property type="component" value="Chromosome"/>
</dbReference>
<dbReference type="HAMAP" id="MF_01086">
    <property type="entry name" value="UPF0284"/>
    <property type="match status" value="1"/>
</dbReference>
<gene>
    <name evidence="3" type="ORF">HUN01_16130</name>
</gene>
<dbReference type="EMBL" id="CP054698">
    <property type="protein sequence ID" value="QMS89052.1"/>
    <property type="molecule type" value="Genomic_DNA"/>
</dbReference>
<evidence type="ECO:0000313" key="3">
    <source>
        <dbReference type="EMBL" id="QMS89052.1"/>
    </source>
</evidence>
<evidence type="ECO:0000256" key="2">
    <source>
        <dbReference type="SAM" id="MobiDB-lite"/>
    </source>
</evidence>
<dbReference type="PANTHER" id="PTHR38811">
    <property type="match status" value="1"/>
</dbReference>
<keyword evidence="4" id="KW-1185">Reference proteome</keyword>
<keyword evidence="3" id="KW-0808">Transferase</keyword>
<evidence type="ECO:0000313" key="4">
    <source>
        <dbReference type="Proteomes" id="UP000514713"/>
    </source>
</evidence>
<dbReference type="InterPro" id="IPR002805">
    <property type="entry name" value="Nict_dMeBzImd_PRibTrfase_arc"/>
</dbReference>
<proteinExistence type="inferred from homology"/>
<evidence type="ECO:0000256" key="1">
    <source>
        <dbReference type="HAMAP-Rule" id="MF_01086"/>
    </source>
</evidence>
<accession>A0A7D7LF99</accession>